<keyword evidence="1" id="KW-1133">Transmembrane helix</keyword>
<dbReference type="Proteomes" id="UP000580250">
    <property type="component" value="Unassembled WGS sequence"/>
</dbReference>
<proteinExistence type="predicted"/>
<feature type="transmembrane region" description="Helical" evidence="1">
    <location>
        <begin position="47"/>
        <end position="65"/>
    </location>
</feature>
<comment type="caution">
    <text evidence="2">The sequence shown here is derived from an EMBL/GenBank/DDBJ whole genome shotgun (WGS) entry which is preliminary data.</text>
</comment>
<feature type="transmembrane region" description="Helical" evidence="1">
    <location>
        <begin position="21"/>
        <end position="41"/>
    </location>
</feature>
<keyword evidence="1" id="KW-0472">Membrane</keyword>
<name>A0A6V7WM10_MELEN</name>
<feature type="transmembrane region" description="Helical" evidence="1">
    <location>
        <begin position="138"/>
        <end position="158"/>
    </location>
</feature>
<accession>A0A6V7WM10</accession>
<reference evidence="2 3" key="1">
    <citation type="submission" date="2020-08" db="EMBL/GenBank/DDBJ databases">
        <authorList>
            <person name="Koutsovoulos G."/>
            <person name="Danchin GJ E."/>
        </authorList>
    </citation>
    <scope>NUCLEOTIDE SEQUENCE [LARGE SCALE GENOMIC DNA]</scope>
</reference>
<gene>
    <name evidence="2" type="ORF">MENT_LOCUS40652</name>
</gene>
<organism evidence="2 3">
    <name type="scientific">Meloidogyne enterolobii</name>
    <name type="common">Root-knot nematode worm</name>
    <name type="synonym">Meloidogyne mayaguensis</name>
    <dbReference type="NCBI Taxonomy" id="390850"/>
    <lineage>
        <taxon>Eukaryota</taxon>
        <taxon>Metazoa</taxon>
        <taxon>Ecdysozoa</taxon>
        <taxon>Nematoda</taxon>
        <taxon>Chromadorea</taxon>
        <taxon>Rhabditida</taxon>
        <taxon>Tylenchina</taxon>
        <taxon>Tylenchomorpha</taxon>
        <taxon>Tylenchoidea</taxon>
        <taxon>Meloidogynidae</taxon>
        <taxon>Meloidogyninae</taxon>
        <taxon>Meloidogyne</taxon>
    </lineage>
</organism>
<evidence type="ECO:0000313" key="3">
    <source>
        <dbReference type="Proteomes" id="UP000580250"/>
    </source>
</evidence>
<dbReference type="AlphaFoldDB" id="A0A6V7WM10"/>
<feature type="transmembrane region" description="Helical" evidence="1">
    <location>
        <begin position="77"/>
        <end position="100"/>
    </location>
</feature>
<evidence type="ECO:0000256" key="1">
    <source>
        <dbReference type="SAM" id="Phobius"/>
    </source>
</evidence>
<keyword evidence="1" id="KW-0812">Transmembrane</keyword>
<sequence>MAQFKYYELYSLGCFTARTERFALSFAFGLLLINMFLFIISLSFDQFWSFGTPALFHIFAALALFYSNLAGKPSYCLIYLVINGVTIIALAIFFCTVLLLDIRPQLFNGFIKKEEYPQFSSTLSYYNLTNSEIRQLELALLLLLCIHWMGQSLVWHYYCYSKHFKAEEFYHQRLPLPTAASCASQNRATSFPIVAPVKRLQVVHQQSK</sequence>
<dbReference type="EMBL" id="CAJEWN010000668">
    <property type="protein sequence ID" value="CAD2188031.1"/>
    <property type="molecule type" value="Genomic_DNA"/>
</dbReference>
<evidence type="ECO:0000313" key="2">
    <source>
        <dbReference type="EMBL" id="CAD2188031.1"/>
    </source>
</evidence>
<protein>
    <submittedName>
        <fullName evidence="2">Uncharacterized protein</fullName>
    </submittedName>
</protein>